<accession>A0A1X7M546</accession>
<dbReference type="Proteomes" id="UP000193228">
    <property type="component" value="Unassembled WGS sequence"/>
</dbReference>
<dbReference type="EMBL" id="FXAT01000020">
    <property type="protein sequence ID" value="SMG61308.1"/>
    <property type="molecule type" value="Genomic_DNA"/>
</dbReference>
<dbReference type="AlphaFoldDB" id="A0A1X7M546"/>
<name>A0A1X7M546_9BURK</name>
<proteinExistence type="predicted"/>
<reference evidence="3" key="1">
    <citation type="submission" date="2017-04" db="EMBL/GenBank/DDBJ databases">
        <authorList>
            <person name="Varghese N."/>
            <person name="Submissions S."/>
        </authorList>
    </citation>
    <scope>NUCLEOTIDE SEQUENCE [LARGE SCALE GENOMIC DNA]</scope>
    <source>
        <strain evidence="3">LMG 29540</strain>
    </source>
</reference>
<gene>
    <name evidence="2" type="ORF">SAMN06265784_12090</name>
</gene>
<evidence type="ECO:0000313" key="2">
    <source>
        <dbReference type="EMBL" id="SMG61308.1"/>
    </source>
</evidence>
<dbReference type="OrthoDB" id="9894780at2"/>
<feature type="region of interest" description="Disordered" evidence="1">
    <location>
        <begin position="1"/>
        <end position="23"/>
    </location>
</feature>
<organism evidence="2 3">
    <name type="scientific">Paraburkholderia susongensis</name>
    <dbReference type="NCBI Taxonomy" id="1515439"/>
    <lineage>
        <taxon>Bacteria</taxon>
        <taxon>Pseudomonadati</taxon>
        <taxon>Pseudomonadota</taxon>
        <taxon>Betaproteobacteria</taxon>
        <taxon>Burkholderiales</taxon>
        <taxon>Burkholderiaceae</taxon>
        <taxon>Paraburkholderia</taxon>
    </lineage>
</organism>
<evidence type="ECO:0000313" key="3">
    <source>
        <dbReference type="Proteomes" id="UP000193228"/>
    </source>
</evidence>
<dbReference type="RefSeq" id="WP_085489788.1">
    <property type="nucleotide sequence ID" value="NZ_FXAT01000020.1"/>
</dbReference>
<sequence length="106" mass="12324">MTIDVDSAQDAHSSGDIEELPEHRNDCPIGFAVLRKVDGQYTLYEDPDGTYVLALTVNRPYGTSTKYQMWTELSRLEKLIIQLLPRWLGFLARKLLREEEKRHEQC</sequence>
<evidence type="ECO:0000256" key="1">
    <source>
        <dbReference type="SAM" id="MobiDB-lite"/>
    </source>
</evidence>
<keyword evidence="3" id="KW-1185">Reference proteome</keyword>
<protein>
    <submittedName>
        <fullName evidence="2">Uncharacterized protein</fullName>
    </submittedName>
</protein>